<comment type="cofactor">
    <cofactor evidence="2 9">
        <name>Mg(2+)</name>
        <dbReference type="ChEBI" id="CHEBI:18420"/>
    </cofactor>
</comment>
<dbReference type="Pfam" id="PF00809">
    <property type="entry name" value="Pterin_bind"/>
    <property type="match status" value="1"/>
</dbReference>
<protein>
    <recommendedName>
        <fullName evidence="4 9">Dihydropteroate synthase</fullName>
        <shortName evidence="9">DHPS</shortName>
        <ecNumber evidence="4 9">2.5.1.15</ecNumber>
    </recommendedName>
    <alternativeName>
        <fullName evidence="9">Dihydropteroate pyrophosphorylase</fullName>
    </alternativeName>
</protein>
<evidence type="ECO:0000256" key="4">
    <source>
        <dbReference type="ARBA" id="ARBA00012458"/>
    </source>
</evidence>
<evidence type="ECO:0000256" key="5">
    <source>
        <dbReference type="ARBA" id="ARBA00022679"/>
    </source>
</evidence>
<keyword evidence="8 9" id="KW-0289">Folate biosynthesis</keyword>
<dbReference type="Proteomes" id="UP000199024">
    <property type="component" value="Unassembled WGS sequence"/>
</dbReference>
<evidence type="ECO:0000256" key="1">
    <source>
        <dbReference type="ARBA" id="ARBA00000012"/>
    </source>
</evidence>
<dbReference type="InterPro" id="IPR011005">
    <property type="entry name" value="Dihydropteroate_synth-like_sf"/>
</dbReference>
<gene>
    <name evidence="11" type="ORF">SAMN05421771_0183</name>
</gene>
<dbReference type="InterPro" id="IPR000489">
    <property type="entry name" value="Pterin-binding_dom"/>
</dbReference>
<comment type="similarity">
    <text evidence="9">Belongs to the DHPS family.</text>
</comment>
<keyword evidence="7 9" id="KW-0460">Magnesium</keyword>
<comment type="pathway">
    <text evidence="3 9">Cofactor biosynthesis; tetrahydrofolate biosynthesis; 7,8-dihydrofolate from 2-amino-4-hydroxy-6-hydroxymethyl-7,8-dihydropteridine diphosphate and 4-aminobenzoate: step 1/2.</text>
</comment>
<dbReference type="GO" id="GO:0005829">
    <property type="term" value="C:cytosol"/>
    <property type="evidence" value="ECO:0007669"/>
    <property type="project" value="TreeGrafter"/>
</dbReference>
<dbReference type="PROSITE" id="PS00793">
    <property type="entry name" value="DHPS_2"/>
    <property type="match status" value="1"/>
</dbReference>
<evidence type="ECO:0000256" key="3">
    <source>
        <dbReference type="ARBA" id="ARBA00004763"/>
    </source>
</evidence>
<name>A0A1I6L328_9BACT</name>
<reference evidence="11 12" key="1">
    <citation type="submission" date="2016-10" db="EMBL/GenBank/DDBJ databases">
        <authorList>
            <person name="de Groot N.N."/>
        </authorList>
    </citation>
    <scope>NUCLEOTIDE SEQUENCE [LARGE SCALE GENOMIC DNA]</scope>
    <source>
        <strain evidence="11 12">DSM 21001</strain>
    </source>
</reference>
<organism evidence="11 12">
    <name type="scientific">Granulicella pectinivorans</name>
    <dbReference type="NCBI Taxonomy" id="474950"/>
    <lineage>
        <taxon>Bacteria</taxon>
        <taxon>Pseudomonadati</taxon>
        <taxon>Acidobacteriota</taxon>
        <taxon>Terriglobia</taxon>
        <taxon>Terriglobales</taxon>
        <taxon>Acidobacteriaceae</taxon>
        <taxon>Granulicella</taxon>
    </lineage>
</organism>
<dbReference type="UniPathway" id="UPA00077">
    <property type="reaction ID" value="UER00156"/>
</dbReference>
<dbReference type="PANTHER" id="PTHR20941">
    <property type="entry name" value="FOLATE SYNTHESIS PROTEINS"/>
    <property type="match status" value="1"/>
</dbReference>
<dbReference type="GO" id="GO:0046654">
    <property type="term" value="P:tetrahydrofolate biosynthetic process"/>
    <property type="evidence" value="ECO:0007669"/>
    <property type="project" value="UniProtKB-UniPathway"/>
</dbReference>
<dbReference type="GO" id="GO:0046872">
    <property type="term" value="F:metal ion binding"/>
    <property type="evidence" value="ECO:0007669"/>
    <property type="project" value="UniProtKB-KW"/>
</dbReference>
<dbReference type="PANTHER" id="PTHR20941:SF1">
    <property type="entry name" value="FOLIC ACID SYNTHESIS PROTEIN FOL1"/>
    <property type="match status" value="1"/>
</dbReference>
<dbReference type="EC" id="2.5.1.15" evidence="4 9"/>
<evidence type="ECO:0000259" key="10">
    <source>
        <dbReference type="PROSITE" id="PS50972"/>
    </source>
</evidence>
<evidence type="ECO:0000256" key="7">
    <source>
        <dbReference type="ARBA" id="ARBA00022842"/>
    </source>
</evidence>
<dbReference type="GO" id="GO:0046656">
    <property type="term" value="P:folic acid biosynthetic process"/>
    <property type="evidence" value="ECO:0007669"/>
    <property type="project" value="UniProtKB-KW"/>
</dbReference>
<dbReference type="SUPFAM" id="SSF51717">
    <property type="entry name" value="Dihydropteroate synthetase-like"/>
    <property type="match status" value="1"/>
</dbReference>
<dbReference type="AlphaFoldDB" id="A0A1I6L328"/>
<evidence type="ECO:0000256" key="2">
    <source>
        <dbReference type="ARBA" id="ARBA00001946"/>
    </source>
</evidence>
<evidence type="ECO:0000256" key="8">
    <source>
        <dbReference type="ARBA" id="ARBA00022909"/>
    </source>
</evidence>
<dbReference type="CDD" id="cd00739">
    <property type="entry name" value="DHPS"/>
    <property type="match status" value="1"/>
</dbReference>
<accession>A0A1I6L328</accession>
<keyword evidence="6 9" id="KW-0479">Metal-binding</keyword>
<dbReference type="RefSeq" id="WP_175528802.1">
    <property type="nucleotide sequence ID" value="NZ_FOZL01000001.1"/>
</dbReference>
<dbReference type="STRING" id="474950.SAMN05421771_0183"/>
<comment type="catalytic activity">
    <reaction evidence="1">
        <text>(7,8-dihydropterin-6-yl)methyl diphosphate + 4-aminobenzoate = 7,8-dihydropteroate + diphosphate</text>
        <dbReference type="Rhea" id="RHEA:19949"/>
        <dbReference type="ChEBI" id="CHEBI:17836"/>
        <dbReference type="ChEBI" id="CHEBI:17839"/>
        <dbReference type="ChEBI" id="CHEBI:33019"/>
        <dbReference type="ChEBI" id="CHEBI:72950"/>
        <dbReference type="EC" id="2.5.1.15"/>
    </reaction>
</comment>
<dbReference type="EMBL" id="FOZL01000001">
    <property type="protein sequence ID" value="SFR97851.1"/>
    <property type="molecule type" value="Genomic_DNA"/>
</dbReference>
<dbReference type="PROSITE" id="PS00792">
    <property type="entry name" value="DHPS_1"/>
    <property type="match status" value="1"/>
</dbReference>
<dbReference type="InterPro" id="IPR045031">
    <property type="entry name" value="DHP_synth-like"/>
</dbReference>
<sequence>MPFAKRPILPWRLRNRTLTLGLRTYVMGVLNITPDSFSDGGYFFDPRHAVDHALKMLDQGADLLDIGGESTRPSASPLPEADEQARILPVMSAILIARPNAILSVDTYHAATAQRAIDAGAEIVNDVSGHLWDHAMTSTCVRLACGNILMHTHGRPADWPTQAPLEGDEVLPLVERGLAACVEKALAAGLKKESIVLDPGFGFGKMGDSNYPLLAHFDELQKLGYPLLAGISRKRFLAHTIAPLHGGQAPAPSLRTYATTAANTAAVLAGAHILRVHDVPQAMEAGAIGDAILVAG</sequence>
<comment type="function">
    <text evidence="9">Catalyzes the condensation of para-aminobenzoate (pABA) with 6-hydroxymethyl-7,8-dihydropterin diphosphate (DHPt-PP) to form 7,8-dihydropteroate (H2Pte), the immediate precursor of folate derivatives.</text>
</comment>
<keyword evidence="12" id="KW-1185">Reference proteome</keyword>
<proteinExistence type="inferred from homology"/>
<evidence type="ECO:0000256" key="6">
    <source>
        <dbReference type="ARBA" id="ARBA00022723"/>
    </source>
</evidence>
<evidence type="ECO:0000313" key="11">
    <source>
        <dbReference type="EMBL" id="SFR97851.1"/>
    </source>
</evidence>
<dbReference type="PROSITE" id="PS50972">
    <property type="entry name" value="PTERIN_BINDING"/>
    <property type="match status" value="1"/>
</dbReference>
<dbReference type="NCBIfam" id="TIGR01496">
    <property type="entry name" value="DHPS"/>
    <property type="match status" value="1"/>
</dbReference>
<evidence type="ECO:0000313" key="12">
    <source>
        <dbReference type="Proteomes" id="UP000199024"/>
    </source>
</evidence>
<keyword evidence="5 9" id="KW-0808">Transferase</keyword>
<dbReference type="InterPro" id="IPR006390">
    <property type="entry name" value="DHP_synth_dom"/>
</dbReference>
<evidence type="ECO:0000256" key="9">
    <source>
        <dbReference type="RuleBase" id="RU361205"/>
    </source>
</evidence>
<feature type="domain" description="Pterin-binding" evidence="10">
    <location>
        <begin position="24"/>
        <end position="287"/>
    </location>
</feature>
<dbReference type="Gene3D" id="3.20.20.20">
    <property type="entry name" value="Dihydropteroate synthase-like"/>
    <property type="match status" value="1"/>
</dbReference>
<dbReference type="GO" id="GO:0004156">
    <property type="term" value="F:dihydropteroate synthase activity"/>
    <property type="evidence" value="ECO:0007669"/>
    <property type="project" value="UniProtKB-EC"/>
</dbReference>